<accession>A0ACC7NKG2</accession>
<sequence length="74" mass="7907">MQSFTSRFQSASRARLLTAIENGLTALSEQLCVSALLPKGRDNVKYLAAHAAVSIGSNGLIGKFNAAHYRKPTS</sequence>
<proteinExistence type="predicted"/>
<dbReference type="Proteomes" id="UP001629235">
    <property type="component" value="Unassembled WGS sequence"/>
</dbReference>
<gene>
    <name evidence="1" type="ORF">PQR01_29545</name>
</gene>
<name>A0ACC7NKG2_9BURK</name>
<evidence type="ECO:0000313" key="1">
    <source>
        <dbReference type="EMBL" id="MFM0107499.1"/>
    </source>
</evidence>
<evidence type="ECO:0000313" key="2">
    <source>
        <dbReference type="Proteomes" id="UP001629235"/>
    </source>
</evidence>
<protein>
    <submittedName>
        <fullName evidence="1">Uncharacterized protein</fullName>
    </submittedName>
</protein>
<dbReference type="EMBL" id="JAQQDW010000082">
    <property type="protein sequence ID" value="MFM0107499.1"/>
    <property type="molecule type" value="Genomic_DNA"/>
</dbReference>
<reference evidence="1 2" key="1">
    <citation type="journal article" date="2024" name="Chem. Sci.">
        <title>Discovery of megapolipeptins by genome mining of a Burkholderiales bacteria collection.</title>
        <authorList>
            <person name="Paulo B.S."/>
            <person name="Recchia M.J.J."/>
            <person name="Lee S."/>
            <person name="Fergusson C.H."/>
            <person name="Romanowski S.B."/>
            <person name="Hernandez A."/>
            <person name="Krull N."/>
            <person name="Liu D.Y."/>
            <person name="Cavanagh H."/>
            <person name="Bos A."/>
            <person name="Gray C.A."/>
            <person name="Murphy B.T."/>
            <person name="Linington R.G."/>
            <person name="Eustaquio A.S."/>
        </authorList>
    </citation>
    <scope>NUCLEOTIDE SEQUENCE [LARGE SCALE GENOMIC DNA]</scope>
    <source>
        <strain evidence="1 2">RL18-126-BIB-B</strain>
    </source>
</reference>
<comment type="caution">
    <text evidence="1">The sequence shown here is derived from an EMBL/GenBank/DDBJ whole genome shotgun (WGS) entry which is preliminary data.</text>
</comment>
<organism evidence="1 2">
    <name type="scientific">Paraburkholderia rhynchosiae</name>
    <dbReference type="NCBI Taxonomy" id="487049"/>
    <lineage>
        <taxon>Bacteria</taxon>
        <taxon>Pseudomonadati</taxon>
        <taxon>Pseudomonadota</taxon>
        <taxon>Betaproteobacteria</taxon>
        <taxon>Burkholderiales</taxon>
        <taxon>Burkholderiaceae</taxon>
        <taxon>Paraburkholderia</taxon>
    </lineage>
</organism>
<keyword evidence="2" id="KW-1185">Reference proteome</keyword>